<dbReference type="OrthoDB" id="768004at2"/>
<keyword evidence="3" id="KW-1185">Reference proteome</keyword>
<keyword evidence="1" id="KW-0472">Membrane</keyword>
<evidence type="ECO:0008006" key="4">
    <source>
        <dbReference type="Google" id="ProtNLM"/>
    </source>
</evidence>
<evidence type="ECO:0000313" key="3">
    <source>
        <dbReference type="Proteomes" id="UP000199666"/>
    </source>
</evidence>
<proteinExistence type="predicted"/>
<gene>
    <name evidence="2" type="ORF">SAMN04489864_109156</name>
</gene>
<keyword evidence="1" id="KW-1133">Transmembrane helix</keyword>
<name>A0A1I2ZDE0_9SPHI</name>
<dbReference type="Proteomes" id="UP000199666">
    <property type="component" value="Unassembled WGS sequence"/>
</dbReference>
<accession>A0A1I2ZDE0</accession>
<organism evidence="2 3">
    <name type="scientific">Pedobacter insulae</name>
    <dbReference type="NCBI Taxonomy" id="414048"/>
    <lineage>
        <taxon>Bacteria</taxon>
        <taxon>Pseudomonadati</taxon>
        <taxon>Bacteroidota</taxon>
        <taxon>Sphingobacteriia</taxon>
        <taxon>Sphingobacteriales</taxon>
        <taxon>Sphingobacteriaceae</taxon>
        <taxon>Pedobacter</taxon>
    </lineage>
</organism>
<evidence type="ECO:0000256" key="1">
    <source>
        <dbReference type="SAM" id="Phobius"/>
    </source>
</evidence>
<feature type="transmembrane region" description="Helical" evidence="1">
    <location>
        <begin position="134"/>
        <end position="153"/>
    </location>
</feature>
<dbReference type="EMBL" id="FOPP01000009">
    <property type="protein sequence ID" value="SFH35546.1"/>
    <property type="molecule type" value="Genomic_DNA"/>
</dbReference>
<dbReference type="PROSITE" id="PS51257">
    <property type="entry name" value="PROKAR_LIPOPROTEIN"/>
    <property type="match status" value="1"/>
</dbReference>
<dbReference type="AlphaFoldDB" id="A0A1I2ZDE0"/>
<sequence>MKTSYLNITFALATLTSCHILQKDKLTLKNLAQKEQLQLIEQRNTLSEQSHLVLIDSSHNDFKMTLWPKGKFTYSLAKGFEGEAEKIMITGVQARQKVLKLKQETKHDSTKVTLHYQNEAKTKTISQKNKFNVGYSWGWVIVLVIILVAIWVYRKLKW</sequence>
<reference evidence="2 3" key="1">
    <citation type="submission" date="2016-10" db="EMBL/GenBank/DDBJ databases">
        <authorList>
            <person name="de Groot N.N."/>
        </authorList>
    </citation>
    <scope>NUCLEOTIDE SEQUENCE [LARGE SCALE GENOMIC DNA]</scope>
    <source>
        <strain evidence="2 3">DSM 18684</strain>
    </source>
</reference>
<keyword evidence="1" id="KW-0812">Transmembrane</keyword>
<dbReference type="RefSeq" id="WP_090996180.1">
    <property type="nucleotide sequence ID" value="NZ_FOPP01000009.1"/>
</dbReference>
<protein>
    <recommendedName>
        <fullName evidence="4">Lipoprotein</fullName>
    </recommendedName>
</protein>
<evidence type="ECO:0000313" key="2">
    <source>
        <dbReference type="EMBL" id="SFH35546.1"/>
    </source>
</evidence>